<evidence type="ECO:0000313" key="2">
    <source>
        <dbReference type="EMBL" id="ETM35205.1"/>
    </source>
</evidence>
<gene>
    <name evidence="2" type="ORF">L914_17856</name>
</gene>
<organism evidence="2">
    <name type="scientific">Phytophthora nicotianae</name>
    <name type="common">Potato buckeye rot agent</name>
    <name type="synonym">Phytophthora parasitica</name>
    <dbReference type="NCBI Taxonomy" id="4792"/>
    <lineage>
        <taxon>Eukaryota</taxon>
        <taxon>Sar</taxon>
        <taxon>Stramenopiles</taxon>
        <taxon>Oomycota</taxon>
        <taxon>Peronosporomycetes</taxon>
        <taxon>Peronosporales</taxon>
        <taxon>Peronosporaceae</taxon>
        <taxon>Phytophthora</taxon>
    </lineage>
</organism>
<dbReference type="AlphaFoldDB" id="W2MFW9"/>
<evidence type="ECO:0000256" key="1">
    <source>
        <dbReference type="SAM" id="MobiDB-lite"/>
    </source>
</evidence>
<sequence>MYVQVKTANQRHQGIVRDSSLFDIRSSSRTVDVVGPQKELVNHGSITGREEGCRDQHKDDS</sequence>
<feature type="compositionally biased region" description="Basic and acidic residues" evidence="1">
    <location>
        <begin position="48"/>
        <end position="61"/>
    </location>
</feature>
<reference evidence="2" key="1">
    <citation type="submission" date="2013-11" db="EMBL/GenBank/DDBJ databases">
        <title>The Genome Sequence of Phytophthora parasitica IAC_01/95.</title>
        <authorList>
            <consortium name="The Broad Institute Genomics Platform"/>
            <person name="Russ C."/>
            <person name="Tyler B."/>
            <person name="Panabieres F."/>
            <person name="Shan W."/>
            <person name="Tripathy S."/>
            <person name="Grunwald N."/>
            <person name="Machado M."/>
            <person name="Johnson C.S."/>
            <person name="Arredondo F."/>
            <person name="Hong C."/>
            <person name="Coffey M."/>
            <person name="Young S.K."/>
            <person name="Zeng Q."/>
            <person name="Gargeya S."/>
            <person name="Fitzgerald M."/>
            <person name="Abouelleil A."/>
            <person name="Alvarado L."/>
            <person name="Chapman S.B."/>
            <person name="Gainer-Dewar J."/>
            <person name="Goldberg J."/>
            <person name="Griggs A."/>
            <person name="Gujja S."/>
            <person name="Hansen M."/>
            <person name="Howarth C."/>
            <person name="Imamovic A."/>
            <person name="Ireland A."/>
            <person name="Larimer J."/>
            <person name="McCowan C."/>
            <person name="Murphy C."/>
            <person name="Pearson M."/>
            <person name="Poon T.W."/>
            <person name="Priest M."/>
            <person name="Roberts A."/>
            <person name="Saif S."/>
            <person name="Shea T."/>
            <person name="Sykes S."/>
            <person name="Wortman J."/>
            <person name="Nusbaum C."/>
            <person name="Birren B."/>
        </authorList>
    </citation>
    <scope>NUCLEOTIDE SEQUENCE [LARGE SCALE GENOMIC DNA]</scope>
    <source>
        <strain evidence="2">IAC_01/95</strain>
    </source>
</reference>
<dbReference type="EMBL" id="KI695622">
    <property type="protein sequence ID" value="ETM35205.1"/>
    <property type="molecule type" value="Genomic_DNA"/>
</dbReference>
<accession>W2MFW9</accession>
<name>W2MFW9_PHYNI</name>
<dbReference type="Proteomes" id="UP000054532">
    <property type="component" value="Unassembled WGS sequence"/>
</dbReference>
<protein>
    <submittedName>
        <fullName evidence="2">Uncharacterized protein</fullName>
    </submittedName>
</protein>
<feature type="region of interest" description="Disordered" evidence="1">
    <location>
        <begin position="41"/>
        <end position="61"/>
    </location>
</feature>
<proteinExistence type="predicted"/>